<dbReference type="AlphaFoldDB" id="A0AAW2G8A5"/>
<proteinExistence type="predicted"/>
<keyword evidence="2" id="KW-1185">Reference proteome</keyword>
<accession>A0AAW2G8A5</accession>
<protein>
    <submittedName>
        <fullName evidence="1">Uncharacterized protein</fullName>
    </submittedName>
</protein>
<comment type="caution">
    <text evidence="1">The sequence shown here is derived from an EMBL/GenBank/DDBJ whole genome shotgun (WGS) entry which is preliminary data.</text>
</comment>
<sequence length="81" mass="8465">MGDARAAEPVWPGGFGSPACVGIGQNAYDLCAEGWLDTSHLRGGAGPGRASCIGGATFSHRQNSSTPLKHMQIGESHNFYF</sequence>
<dbReference type="EMBL" id="JADYXP020000006">
    <property type="protein sequence ID" value="KAL0122715.1"/>
    <property type="molecule type" value="Genomic_DNA"/>
</dbReference>
<evidence type="ECO:0000313" key="2">
    <source>
        <dbReference type="Proteomes" id="UP001430953"/>
    </source>
</evidence>
<gene>
    <name evidence="1" type="ORF">PUN28_007423</name>
</gene>
<reference evidence="1 2" key="1">
    <citation type="submission" date="2023-03" db="EMBL/GenBank/DDBJ databases">
        <title>High recombination rates correlate with genetic variation in Cardiocondyla obscurior ants.</title>
        <authorList>
            <person name="Errbii M."/>
        </authorList>
    </citation>
    <scope>NUCLEOTIDE SEQUENCE [LARGE SCALE GENOMIC DNA]</scope>
    <source>
        <strain evidence="1">Alpha-2009</strain>
        <tissue evidence="1">Whole body</tissue>
    </source>
</reference>
<name>A0AAW2G8A5_9HYME</name>
<organism evidence="1 2">
    <name type="scientific">Cardiocondyla obscurior</name>
    <dbReference type="NCBI Taxonomy" id="286306"/>
    <lineage>
        <taxon>Eukaryota</taxon>
        <taxon>Metazoa</taxon>
        <taxon>Ecdysozoa</taxon>
        <taxon>Arthropoda</taxon>
        <taxon>Hexapoda</taxon>
        <taxon>Insecta</taxon>
        <taxon>Pterygota</taxon>
        <taxon>Neoptera</taxon>
        <taxon>Endopterygota</taxon>
        <taxon>Hymenoptera</taxon>
        <taxon>Apocrita</taxon>
        <taxon>Aculeata</taxon>
        <taxon>Formicoidea</taxon>
        <taxon>Formicidae</taxon>
        <taxon>Myrmicinae</taxon>
        <taxon>Cardiocondyla</taxon>
    </lineage>
</organism>
<dbReference type="Proteomes" id="UP001430953">
    <property type="component" value="Unassembled WGS sequence"/>
</dbReference>
<evidence type="ECO:0000313" key="1">
    <source>
        <dbReference type="EMBL" id="KAL0122715.1"/>
    </source>
</evidence>